<proteinExistence type="predicted"/>
<dbReference type="SUPFAM" id="SSF103025">
    <property type="entry name" value="Folate-binding domain"/>
    <property type="match status" value="1"/>
</dbReference>
<dbReference type="InterPro" id="IPR006222">
    <property type="entry name" value="GCVT_N"/>
</dbReference>
<reference evidence="2 3" key="1">
    <citation type="journal article" date="2012" name="Nucleic Acids Res.">
        <title>Sequencing of the smallest Apicomplexan genome from the human pathogen Babesia microti.</title>
        <authorList>
            <person name="Cornillot E."/>
            <person name="Hadj-Kaddour K."/>
            <person name="Dassouli A."/>
            <person name="Noel B."/>
            <person name="Ranwez V."/>
            <person name="Vacherie B."/>
            <person name="Augagneur Y."/>
            <person name="Bres V."/>
            <person name="Duclos A."/>
            <person name="Randazzo S."/>
            <person name="Carcy B."/>
            <person name="Debierre-Grockiego F."/>
            <person name="Delbecq S."/>
            <person name="Moubri-Menage K."/>
            <person name="Shams-Eldin H."/>
            <person name="Usmani-Brown S."/>
            <person name="Bringaud F."/>
            <person name="Wincker P."/>
            <person name="Vivares C.P."/>
            <person name="Schwarz R.T."/>
            <person name="Schetters T.P."/>
            <person name="Krause P.J."/>
            <person name="Gorenflot A."/>
            <person name="Berry V."/>
            <person name="Barbe V."/>
            <person name="Ben Mamoun C."/>
        </authorList>
    </citation>
    <scope>NUCLEOTIDE SEQUENCE [LARGE SCALE GENOMIC DNA]</scope>
    <source>
        <strain evidence="2 3">RI</strain>
    </source>
</reference>
<reference evidence="2 3" key="3">
    <citation type="journal article" date="2016" name="Sci. Rep.">
        <title>Genome-wide diversity and gene expression profiling of Babesia microti isolates identify polymorphic genes that mediate host-pathogen interactions.</title>
        <authorList>
            <person name="Silva J.C."/>
            <person name="Cornillot E."/>
            <person name="McCracken C."/>
            <person name="Usmani-Brown S."/>
            <person name="Dwivedi A."/>
            <person name="Ifeonu O.O."/>
            <person name="Crabtree J."/>
            <person name="Gotia H.T."/>
            <person name="Virji A.Z."/>
            <person name="Reynes C."/>
            <person name="Colinge J."/>
            <person name="Kumar V."/>
            <person name="Lawres L."/>
            <person name="Pazzi J.E."/>
            <person name="Pablo J.V."/>
            <person name="Hung C."/>
            <person name="Brancato J."/>
            <person name="Kumari P."/>
            <person name="Orvis J."/>
            <person name="Tretina K."/>
            <person name="Chibucos M."/>
            <person name="Ott S."/>
            <person name="Sadzewicz L."/>
            <person name="Sengamalay N."/>
            <person name="Shetty A.C."/>
            <person name="Su Q."/>
            <person name="Tallon L."/>
            <person name="Fraser C.M."/>
            <person name="Frutos R."/>
            <person name="Molina D.M."/>
            <person name="Krause P.J."/>
            <person name="Ben Mamoun C."/>
        </authorList>
    </citation>
    <scope>NUCLEOTIDE SEQUENCE [LARGE SCALE GENOMIC DNA]</scope>
    <source>
        <strain evidence="2 3">RI</strain>
    </source>
</reference>
<dbReference type="GO" id="GO:0004047">
    <property type="term" value="F:aminomethyltransferase activity"/>
    <property type="evidence" value="ECO:0007669"/>
    <property type="project" value="UniProtKB-EC"/>
</dbReference>
<protein>
    <submittedName>
        <fullName evidence="2">Aminomethyltransferase mitochondrial</fullName>
        <ecNumber evidence="2">2.1.2.10</ecNumber>
    </submittedName>
</protein>
<dbReference type="GeneID" id="24424598"/>
<dbReference type="Proteomes" id="UP000002899">
    <property type="component" value="Chromosome II"/>
</dbReference>
<dbReference type="EMBL" id="FO082872">
    <property type="protein sequence ID" value="CCF73966.1"/>
    <property type="molecule type" value="Genomic_DNA"/>
</dbReference>
<dbReference type="GO" id="GO:0005739">
    <property type="term" value="C:mitochondrion"/>
    <property type="evidence" value="ECO:0007669"/>
    <property type="project" value="TreeGrafter"/>
</dbReference>
<dbReference type="InterPro" id="IPR027266">
    <property type="entry name" value="TrmE/GcvT-like"/>
</dbReference>
<dbReference type="InterPro" id="IPR029043">
    <property type="entry name" value="GcvT/YgfZ_C"/>
</dbReference>
<keyword evidence="3" id="KW-1185">Reference proteome</keyword>
<dbReference type="Gene3D" id="3.30.1360.120">
    <property type="entry name" value="Probable tRNA modification gtpase trme, domain 1"/>
    <property type="match status" value="1"/>
</dbReference>
<sequence length="632" mass="72632">MLSTSGYRLAYGGVNLRATKLRELRMKSLNNYEPNKVNMKQNRRPCGWFRDTFIPVPKLKGENKAHKEFVNSVSLEIRKKIINEIKQGSPSLNLAESYMAISNMAEAVAPEPNEFVKERIRDIMNYRANFNILYNSNRGVQAQKLLNPVDMPHLHDAISELLYLSCESDNIKKEISLPTNDFVPFDMEHKEVDDTINPIYDIIKTPLLEFWSTIGCTKYVNYNGYSLPGRFEKSVYHEYQIIRTNMTFYDLGCEIVYKFTGIDKYQVVNQFISCKIPKNDCDVSYGCVINNNGHILDTAYIFYSKLEDTIYMVTSGYNRNIQSNFIAEYIIYCQRSGLDVMFHNEEYHTVALNGKECTRFFGNNNFNNFTHCNISNLSDNDRFDGLPEMPIVRISYTGNDGIHFICPTKFVSTLTNKLKEIAQPVGLVAVNIRRMESGVFLPSLDIISNQSPFTSSLSWTVHLPKVRNKTLFGHQLFCTQIAHLRRKRVALLSSVHLKPGSVVLSSVTRSPIGQVSSCVWSYFYNCRLSYAYISPEFAMHGKLLIAKTRVRLPEGTPKTKIRAALKSRMNTKQSWALVIRSPPVPQARMYIKSEKQFNRGKAEEQDVDRLFEIVKCLADPVMPRYKRPKPTF</sequence>
<dbReference type="OrthoDB" id="524799at2759"/>
<dbReference type="VEuPathDB" id="PiroplasmaDB:BMR1_02g04095"/>
<gene>
    <name evidence="2" type="ORF">BMR1_02g04095</name>
</gene>
<dbReference type="AlphaFoldDB" id="I7IGJ4"/>
<name>I7IGJ4_BABMR</name>
<dbReference type="PANTHER" id="PTHR43757">
    <property type="entry name" value="AMINOMETHYLTRANSFERASE"/>
    <property type="match status" value="1"/>
</dbReference>
<organism evidence="2 3">
    <name type="scientific">Babesia microti (strain RI)</name>
    <dbReference type="NCBI Taxonomy" id="1133968"/>
    <lineage>
        <taxon>Eukaryota</taxon>
        <taxon>Sar</taxon>
        <taxon>Alveolata</taxon>
        <taxon>Apicomplexa</taxon>
        <taxon>Aconoidasida</taxon>
        <taxon>Piroplasmida</taxon>
        <taxon>Babesiidae</taxon>
        <taxon>Babesia</taxon>
    </lineage>
</organism>
<dbReference type="PANTHER" id="PTHR43757:SF2">
    <property type="entry name" value="AMINOMETHYLTRANSFERASE, MITOCHONDRIAL"/>
    <property type="match status" value="1"/>
</dbReference>
<reference evidence="2 3" key="2">
    <citation type="journal article" date="2013" name="PLoS ONE">
        <title>Whole genome mapping and re-organization of the nuclear and mitochondrial genomes of Babesia microti isolates.</title>
        <authorList>
            <person name="Cornillot E."/>
            <person name="Dassouli A."/>
            <person name="Garg A."/>
            <person name="Pachikara N."/>
            <person name="Randazzo S."/>
            <person name="Depoix D."/>
            <person name="Carcy B."/>
            <person name="Delbecq S."/>
            <person name="Frutos R."/>
            <person name="Silva J.C."/>
            <person name="Sutton R."/>
            <person name="Krause P.J."/>
            <person name="Mamoun C.B."/>
        </authorList>
    </citation>
    <scope>NUCLEOTIDE SEQUENCE [LARGE SCALE GENOMIC DNA]</scope>
    <source>
        <strain evidence="2 3">RI</strain>
    </source>
</reference>
<dbReference type="EC" id="2.1.2.10" evidence="2"/>
<dbReference type="SUPFAM" id="SSF101790">
    <property type="entry name" value="Aminomethyltransferase beta-barrel domain"/>
    <property type="match status" value="1"/>
</dbReference>
<dbReference type="InterPro" id="IPR028896">
    <property type="entry name" value="GcvT/YgfZ/DmdA"/>
</dbReference>
<evidence type="ECO:0000259" key="1">
    <source>
        <dbReference type="Pfam" id="PF01571"/>
    </source>
</evidence>
<dbReference type="OMA" id="MVANAGC"/>
<dbReference type="RefSeq" id="XP_012648575.1">
    <property type="nucleotide sequence ID" value="XM_012793121.1"/>
</dbReference>
<dbReference type="GO" id="GO:0032259">
    <property type="term" value="P:methylation"/>
    <property type="evidence" value="ECO:0007669"/>
    <property type="project" value="UniProtKB-KW"/>
</dbReference>
<keyword evidence="2" id="KW-0808">Transferase</keyword>
<dbReference type="KEGG" id="bmic:BMR1_02g04095"/>
<accession>I7IGJ4</accession>
<evidence type="ECO:0000313" key="2">
    <source>
        <dbReference type="EMBL" id="CCF73966.1"/>
    </source>
</evidence>
<dbReference type="GO" id="GO:0008168">
    <property type="term" value="F:methyltransferase activity"/>
    <property type="evidence" value="ECO:0007669"/>
    <property type="project" value="UniProtKB-KW"/>
</dbReference>
<evidence type="ECO:0000313" key="3">
    <source>
        <dbReference type="Proteomes" id="UP000002899"/>
    </source>
</evidence>
<feature type="domain" description="GCVT N-terminal" evidence="1">
    <location>
        <begin position="218"/>
        <end position="464"/>
    </location>
</feature>
<dbReference type="Pfam" id="PF01571">
    <property type="entry name" value="GCV_T"/>
    <property type="match status" value="1"/>
</dbReference>